<organism evidence="1">
    <name type="scientific">Arundo donax</name>
    <name type="common">Giant reed</name>
    <name type="synonym">Donax arundinaceus</name>
    <dbReference type="NCBI Taxonomy" id="35708"/>
    <lineage>
        <taxon>Eukaryota</taxon>
        <taxon>Viridiplantae</taxon>
        <taxon>Streptophyta</taxon>
        <taxon>Embryophyta</taxon>
        <taxon>Tracheophyta</taxon>
        <taxon>Spermatophyta</taxon>
        <taxon>Magnoliopsida</taxon>
        <taxon>Liliopsida</taxon>
        <taxon>Poales</taxon>
        <taxon>Poaceae</taxon>
        <taxon>PACMAD clade</taxon>
        <taxon>Arundinoideae</taxon>
        <taxon>Arundineae</taxon>
        <taxon>Arundo</taxon>
    </lineage>
</organism>
<evidence type="ECO:0000313" key="1">
    <source>
        <dbReference type="EMBL" id="JAD52830.1"/>
    </source>
</evidence>
<protein>
    <submittedName>
        <fullName evidence="1">Uncharacterized protein</fullName>
    </submittedName>
</protein>
<reference evidence="1" key="2">
    <citation type="journal article" date="2015" name="Data Brief">
        <title>Shoot transcriptome of the giant reed, Arundo donax.</title>
        <authorList>
            <person name="Barrero R.A."/>
            <person name="Guerrero F.D."/>
            <person name="Moolhuijzen P."/>
            <person name="Goolsby J.A."/>
            <person name="Tidwell J."/>
            <person name="Bellgard S.E."/>
            <person name="Bellgard M.I."/>
        </authorList>
    </citation>
    <scope>NUCLEOTIDE SEQUENCE</scope>
    <source>
        <tissue evidence="1">Shoot tissue taken approximately 20 cm above the soil surface</tissue>
    </source>
</reference>
<proteinExistence type="predicted"/>
<dbReference type="EMBL" id="GBRH01245065">
    <property type="protein sequence ID" value="JAD52830.1"/>
    <property type="molecule type" value="Transcribed_RNA"/>
</dbReference>
<dbReference type="AlphaFoldDB" id="A0A0A9AV79"/>
<accession>A0A0A9AV79</accession>
<sequence length="47" mass="5604">MRMPMFDCHAVFFVPSMSRRRNSWPLSGLQMKRVMSRSRSTPMILRS</sequence>
<reference evidence="1" key="1">
    <citation type="submission" date="2014-09" db="EMBL/GenBank/DDBJ databases">
        <authorList>
            <person name="Magalhaes I.L.F."/>
            <person name="Oliveira U."/>
            <person name="Santos F.R."/>
            <person name="Vidigal T.H.D.A."/>
            <person name="Brescovit A.D."/>
            <person name="Santos A.J."/>
        </authorList>
    </citation>
    <scope>NUCLEOTIDE SEQUENCE</scope>
    <source>
        <tissue evidence="1">Shoot tissue taken approximately 20 cm above the soil surface</tissue>
    </source>
</reference>
<name>A0A0A9AV79_ARUDO</name>